<dbReference type="OrthoDB" id="86160at2"/>
<dbReference type="PANTHER" id="PTHR30502:SF4">
    <property type="entry name" value="5-KETO-4-DEOXY-D-GLUCARATE ALDOLASE"/>
    <property type="match status" value="1"/>
</dbReference>
<dbReference type="EMBL" id="NQYH01000007">
    <property type="protein sequence ID" value="RIY40790.1"/>
    <property type="molecule type" value="Genomic_DNA"/>
</dbReference>
<gene>
    <name evidence="5" type="ORF">CJP73_09760</name>
</gene>
<dbReference type="InterPro" id="IPR050251">
    <property type="entry name" value="HpcH-HpaI_aldolase"/>
</dbReference>
<reference evidence="5 6" key="1">
    <citation type="submission" date="2017-08" db="EMBL/GenBank/DDBJ databases">
        <title>Pusillimonas indicus sp. nov., a member of the family Alcaligenaceae isolated from surface seawater.</title>
        <authorList>
            <person name="Li J."/>
        </authorList>
    </citation>
    <scope>NUCLEOTIDE SEQUENCE [LARGE SCALE GENOMIC DNA]</scope>
    <source>
        <strain evidence="5 6">L52-1-41</strain>
    </source>
</reference>
<evidence type="ECO:0000256" key="1">
    <source>
        <dbReference type="ARBA" id="ARBA00022723"/>
    </source>
</evidence>
<protein>
    <recommendedName>
        <fullName evidence="4">HpcH/HpaI aldolase/citrate lyase domain-containing protein</fullName>
    </recommendedName>
</protein>
<sequence length="265" mass="29391">MQMRAAQENPFKHWLGQNRITLGFWNALANPMLAEIVAEHPGFEWMLFDTEHAPNDIQSLIAQLQAIRFSGKPAVGRPVQNHPAEIKRLLDIGFRNLLIPNVQSVEEAKQAVAATRYPPDGTRGVSAYHRNNGYGRVTDYFQFINQSIGVVVQIESAQAVERMEHIGGVEGVDALFVGPGDLAADLGYLGQIRHPEVQAVLQEIGRRARNAGIALGITSHGIDDVERYVNWGYRFFTMSSDVVLFRQAVAQLSDLATEFGARAKE</sequence>
<dbReference type="InterPro" id="IPR015813">
    <property type="entry name" value="Pyrv/PenolPyrv_kinase-like_dom"/>
</dbReference>
<dbReference type="PANTHER" id="PTHR30502">
    <property type="entry name" value="2-KETO-3-DEOXY-L-RHAMNONATE ALDOLASE"/>
    <property type="match status" value="1"/>
</dbReference>
<dbReference type="GO" id="GO:0005737">
    <property type="term" value="C:cytoplasm"/>
    <property type="evidence" value="ECO:0007669"/>
    <property type="project" value="TreeGrafter"/>
</dbReference>
<evidence type="ECO:0000313" key="5">
    <source>
        <dbReference type="EMBL" id="RIY40790.1"/>
    </source>
</evidence>
<evidence type="ECO:0000259" key="4">
    <source>
        <dbReference type="Pfam" id="PF03328"/>
    </source>
</evidence>
<dbReference type="Gene3D" id="3.20.20.60">
    <property type="entry name" value="Phosphoenolpyruvate-binding domains"/>
    <property type="match status" value="1"/>
</dbReference>
<dbReference type="GO" id="GO:0016832">
    <property type="term" value="F:aldehyde-lyase activity"/>
    <property type="evidence" value="ECO:0007669"/>
    <property type="project" value="TreeGrafter"/>
</dbReference>
<evidence type="ECO:0000313" key="6">
    <source>
        <dbReference type="Proteomes" id="UP000266206"/>
    </source>
</evidence>
<dbReference type="AlphaFoldDB" id="A0A3A1YVC4"/>
<dbReference type="Proteomes" id="UP000266206">
    <property type="component" value="Unassembled WGS sequence"/>
</dbReference>
<feature type="domain" description="HpcH/HpaI aldolase/citrate lyase" evidence="4">
    <location>
        <begin position="23"/>
        <end position="247"/>
    </location>
</feature>
<dbReference type="InterPro" id="IPR005000">
    <property type="entry name" value="Aldolase/citrate-lyase_domain"/>
</dbReference>
<keyword evidence="2" id="KW-0456">Lyase</keyword>
<dbReference type="SUPFAM" id="SSF51621">
    <property type="entry name" value="Phosphoenolpyruvate/pyruvate domain"/>
    <property type="match status" value="1"/>
</dbReference>
<comment type="caution">
    <text evidence="5">The sequence shown here is derived from an EMBL/GenBank/DDBJ whole genome shotgun (WGS) entry which is preliminary data.</text>
</comment>
<name>A0A3A1YVC4_9BURK</name>
<proteinExistence type="predicted"/>
<organism evidence="5 6">
    <name type="scientific">Neopusillimonas maritima</name>
    <dbReference type="NCBI Taxonomy" id="2026239"/>
    <lineage>
        <taxon>Bacteria</taxon>
        <taxon>Pseudomonadati</taxon>
        <taxon>Pseudomonadota</taxon>
        <taxon>Betaproteobacteria</taxon>
        <taxon>Burkholderiales</taxon>
        <taxon>Alcaligenaceae</taxon>
        <taxon>Neopusillimonas</taxon>
    </lineage>
</organism>
<dbReference type="InterPro" id="IPR040442">
    <property type="entry name" value="Pyrv_kinase-like_dom_sf"/>
</dbReference>
<keyword evidence="1" id="KW-0479">Metal-binding</keyword>
<dbReference type="Pfam" id="PF03328">
    <property type="entry name" value="HpcH_HpaI"/>
    <property type="match status" value="1"/>
</dbReference>
<evidence type="ECO:0000256" key="3">
    <source>
        <dbReference type="ARBA" id="ARBA00045074"/>
    </source>
</evidence>
<comment type="catalytic activity">
    <reaction evidence="3">
        <text>D-glyceraldehyde + pyruvate = 2-dehydro-3-deoxy-L-galactonate</text>
        <dbReference type="Rhea" id="RHEA:80055"/>
        <dbReference type="ChEBI" id="CHEBI:15361"/>
        <dbReference type="ChEBI" id="CHEBI:17378"/>
        <dbReference type="ChEBI" id="CHEBI:75545"/>
    </reaction>
</comment>
<evidence type="ECO:0000256" key="2">
    <source>
        <dbReference type="ARBA" id="ARBA00023239"/>
    </source>
</evidence>
<dbReference type="GO" id="GO:0046872">
    <property type="term" value="F:metal ion binding"/>
    <property type="evidence" value="ECO:0007669"/>
    <property type="project" value="UniProtKB-KW"/>
</dbReference>
<accession>A0A3A1YVC4</accession>